<evidence type="ECO:0000313" key="3">
    <source>
        <dbReference type="Proteomes" id="UP001017257"/>
    </source>
</evidence>
<protein>
    <recommendedName>
        <fullName evidence="4">DUF3313 domain-containing protein</fullName>
    </recommendedName>
</protein>
<sequence>MHFLFAFLALCVLAGCGQYSADLSFARAPGLGYRNAGLFPPGRLYLFDSTTATLTKLADDIPLRQIPIVDPPTTLTSTNIRGIALNGTFGSPQAKLGVAAEIGSKVAFVAERAQREKYSSIYTALTEAYKGGLAAGEDMKSRWYIDDVTRRNSGLYYVVINEIVRADRTSLSMGGPSGSQVASISVTPPGMPPISVSVTDSRLVECSGPASPCFFDATVISPYKNEQGNLDFKVARSVNVDLLSEAFRKL</sequence>
<organism evidence="2 3">
    <name type="scientific">Microvirga terrae</name>
    <dbReference type="NCBI Taxonomy" id="2740529"/>
    <lineage>
        <taxon>Bacteria</taxon>
        <taxon>Pseudomonadati</taxon>
        <taxon>Pseudomonadota</taxon>
        <taxon>Alphaproteobacteria</taxon>
        <taxon>Hyphomicrobiales</taxon>
        <taxon>Methylobacteriaceae</taxon>
        <taxon>Microvirga</taxon>
    </lineage>
</organism>
<evidence type="ECO:0008006" key="4">
    <source>
        <dbReference type="Google" id="ProtNLM"/>
    </source>
</evidence>
<feature type="signal peptide" evidence="1">
    <location>
        <begin position="1"/>
        <end position="21"/>
    </location>
</feature>
<dbReference type="Proteomes" id="UP001017257">
    <property type="component" value="Chromosome"/>
</dbReference>
<proteinExistence type="predicted"/>
<dbReference type="RefSeq" id="WP_173947215.1">
    <property type="nucleotide sequence ID" value="NZ_CP102845.1"/>
</dbReference>
<keyword evidence="1" id="KW-0732">Signal</keyword>
<accession>A0ABY5RNL4</accession>
<reference evidence="2" key="1">
    <citation type="submission" date="2022-08" db="EMBL/GenBank/DDBJ databases">
        <title>Microvirga terrae sp. nov., isolated from soil.</title>
        <authorList>
            <person name="Kim K.H."/>
            <person name="Seo Y.L."/>
            <person name="Kim J.M."/>
            <person name="Lee J.K."/>
            <person name="Han D.M."/>
            <person name="Jeon C.O."/>
        </authorList>
    </citation>
    <scope>NUCLEOTIDE SEQUENCE</scope>
    <source>
        <strain evidence="2">R24</strain>
    </source>
</reference>
<gene>
    <name evidence="2" type="ORF">HPT29_020495</name>
</gene>
<dbReference type="EMBL" id="CP102845">
    <property type="protein sequence ID" value="UVF18835.1"/>
    <property type="molecule type" value="Genomic_DNA"/>
</dbReference>
<name>A0ABY5RNL4_9HYPH</name>
<feature type="chain" id="PRO_5047351250" description="DUF3313 domain-containing protein" evidence="1">
    <location>
        <begin position="22"/>
        <end position="250"/>
    </location>
</feature>
<keyword evidence="3" id="KW-1185">Reference proteome</keyword>
<evidence type="ECO:0000313" key="2">
    <source>
        <dbReference type="EMBL" id="UVF18835.1"/>
    </source>
</evidence>
<evidence type="ECO:0000256" key="1">
    <source>
        <dbReference type="SAM" id="SignalP"/>
    </source>
</evidence>